<reference evidence="2" key="1">
    <citation type="journal article" date="2020" name="Stud. Mycol.">
        <title>101 Dothideomycetes genomes: a test case for predicting lifestyles and emergence of pathogens.</title>
        <authorList>
            <person name="Haridas S."/>
            <person name="Albert R."/>
            <person name="Binder M."/>
            <person name="Bloem J."/>
            <person name="Labutti K."/>
            <person name="Salamov A."/>
            <person name="Andreopoulos B."/>
            <person name="Baker S."/>
            <person name="Barry K."/>
            <person name="Bills G."/>
            <person name="Bluhm B."/>
            <person name="Cannon C."/>
            <person name="Castanera R."/>
            <person name="Culley D."/>
            <person name="Daum C."/>
            <person name="Ezra D."/>
            <person name="Gonzalez J."/>
            <person name="Henrissat B."/>
            <person name="Kuo A."/>
            <person name="Liang C."/>
            <person name="Lipzen A."/>
            <person name="Lutzoni F."/>
            <person name="Magnuson J."/>
            <person name="Mondo S."/>
            <person name="Nolan M."/>
            <person name="Ohm R."/>
            <person name="Pangilinan J."/>
            <person name="Park H.-J."/>
            <person name="Ramirez L."/>
            <person name="Alfaro M."/>
            <person name="Sun H."/>
            <person name="Tritt A."/>
            <person name="Yoshinaga Y."/>
            <person name="Zwiers L.-H."/>
            <person name="Turgeon B."/>
            <person name="Goodwin S."/>
            <person name="Spatafora J."/>
            <person name="Crous P."/>
            <person name="Grigoriev I."/>
        </authorList>
    </citation>
    <scope>NUCLEOTIDE SEQUENCE</scope>
    <source>
        <strain evidence="2">ATCC 36951</strain>
    </source>
</reference>
<dbReference type="EMBL" id="ML993583">
    <property type="protein sequence ID" value="KAF2171212.1"/>
    <property type="molecule type" value="Genomic_DNA"/>
</dbReference>
<evidence type="ECO:0000256" key="1">
    <source>
        <dbReference type="SAM" id="MobiDB-lite"/>
    </source>
</evidence>
<feature type="compositionally biased region" description="Low complexity" evidence="1">
    <location>
        <begin position="1"/>
        <end position="26"/>
    </location>
</feature>
<feature type="region of interest" description="Disordered" evidence="1">
    <location>
        <begin position="161"/>
        <end position="278"/>
    </location>
</feature>
<feature type="region of interest" description="Disordered" evidence="1">
    <location>
        <begin position="1"/>
        <end position="46"/>
    </location>
</feature>
<organism evidence="2 3">
    <name type="scientific">Zasmidium cellare ATCC 36951</name>
    <dbReference type="NCBI Taxonomy" id="1080233"/>
    <lineage>
        <taxon>Eukaryota</taxon>
        <taxon>Fungi</taxon>
        <taxon>Dikarya</taxon>
        <taxon>Ascomycota</taxon>
        <taxon>Pezizomycotina</taxon>
        <taxon>Dothideomycetes</taxon>
        <taxon>Dothideomycetidae</taxon>
        <taxon>Mycosphaerellales</taxon>
        <taxon>Mycosphaerellaceae</taxon>
        <taxon>Zasmidium</taxon>
    </lineage>
</organism>
<name>A0A6A6CZ96_ZASCE</name>
<sequence>MSSRRPSVRPVVVEVTPDNAPSNLAPSSPPSPKAVRFAPTSDNRASRPLTSTEAWSLYYFEYHARHCPTCYQPLEVYRRGNRLCDAGHGLAQDVACHVYHRDGEIYSAKRDEESKLVRVEIPHGYSQLRSLLKAMDHDIRRSRHRTVPILSYDRSYPVSARRYSTSKEDNEPANVIIEPASSNRPHRRSSKHKSVRYSTVQVDHDDIEQVSAVKTAAPSTAATTTTASSSSSRRGTLYEKDMQRKQKDYRVEIREPSSSSSDYRKERRKSHRDSGIWI</sequence>
<protein>
    <submittedName>
        <fullName evidence="2">Uncharacterized protein</fullName>
    </submittedName>
</protein>
<evidence type="ECO:0000313" key="2">
    <source>
        <dbReference type="EMBL" id="KAF2171212.1"/>
    </source>
</evidence>
<dbReference type="RefSeq" id="XP_033672101.1">
    <property type="nucleotide sequence ID" value="XM_033811595.1"/>
</dbReference>
<dbReference type="Proteomes" id="UP000799537">
    <property type="component" value="Unassembled WGS sequence"/>
</dbReference>
<feature type="compositionally biased region" description="Basic residues" evidence="1">
    <location>
        <begin position="184"/>
        <end position="195"/>
    </location>
</feature>
<dbReference type="AlphaFoldDB" id="A0A6A6CZ96"/>
<evidence type="ECO:0000313" key="3">
    <source>
        <dbReference type="Proteomes" id="UP000799537"/>
    </source>
</evidence>
<feature type="compositionally biased region" description="Basic and acidic residues" evidence="1">
    <location>
        <begin position="236"/>
        <end position="255"/>
    </location>
</feature>
<dbReference type="GeneID" id="54564867"/>
<feature type="compositionally biased region" description="Low complexity" evidence="1">
    <location>
        <begin position="215"/>
        <end position="232"/>
    </location>
</feature>
<accession>A0A6A6CZ96</accession>
<keyword evidence="3" id="KW-1185">Reference proteome</keyword>
<dbReference type="OrthoDB" id="5387413at2759"/>
<proteinExistence type="predicted"/>
<gene>
    <name evidence="2" type="ORF">M409DRAFT_50680</name>
</gene>